<dbReference type="InterPro" id="IPR017438">
    <property type="entry name" value="ATP-NAD_kinase_N"/>
</dbReference>
<dbReference type="GO" id="GO:0008929">
    <property type="term" value="F:methylglyoxal synthase activity"/>
    <property type="evidence" value="ECO:0007669"/>
    <property type="project" value="InterPro"/>
</dbReference>
<dbReference type="KEGG" id="hbq:QI031_26495"/>
<dbReference type="EMBL" id="CP124543">
    <property type="protein sequence ID" value="WGV25258.1"/>
    <property type="molecule type" value="Genomic_DNA"/>
</dbReference>
<feature type="domain" description="DAGKc" evidence="1">
    <location>
        <begin position="1"/>
        <end position="129"/>
    </location>
</feature>
<dbReference type="RefSeq" id="WP_281482561.1">
    <property type="nucleotide sequence ID" value="NZ_CP124543.1"/>
</dbReference>
<dbReference type="GO" id="GO:0019242">
    <property type="term" value="P:methylglyoxal biosynthetic process"/>
    <property type="evidence" value="ECO:0007669"/>
    <property type="project" value="InterPro"/>
</dbReference>
<reference evidence="2 3" key="1">
    <citation type="journal article" date="2023" name="Limnol Oceanogr Lett">
        <title>Environmental adaptations by the intertidal Antarctic cyanobacterium Halotia branconii CENA392 as revealed using long-read genome sequencing.</title>
        <authorList>
            <person name="Dextro R.B."/>
            <person name="Delbaje E."/>
            <person name="Freitas P.N.N."/>
            <person name="Geraldes V."/>
            <person name="Pinto E."/>
            <person name="Long P.F."/>
            <person name="Fiore M.F."/>
        </authorList>
    </citation>
    <scope>NUCLEOTIDE SEQUENCE [LARGE SCALE GENOMIC DNA]</scope>
    <source>
        <strain evidence="2 3">CENA392</strain>
    </source>
</reference>
<dbReference type="GO" id="GO:0016301">
    <property type="term" value="F:kinase activity"/>
    <property type="evidence" value="ECO:0007669"/>
    <property type="project" value="UniProtKB-KW"/>
</dbReference>
<dbReference type="NCBIfam" id="TIGR00147">
    <property type="entry name" value="YegS/Rv2252/BmrU family lipid kinase"/>
    <property type="match status" value="1"/>
</dbReference>
<dbReference type="PANTHER" id="PTHR30492:SF0">
    <property type="entry name" value="METHYLGLYOXAL SYNTHASE"/>
    <property type="match status" value="1"/>
</dbReference>
<dbReference type="AlphaFoldDB" id="A0AAJ6NR89"/>
<dbReference type="Pfam" id="PF00781">
    <property type="entry name" value="DAGK_cat"/>
    <property type="match status" value="1"/>
</dbReference>
<dbReference type="PANTHER" id="PTHR30492">
    <property type="entry name" value="METHYLGLYOXAL SYNTHASE"/>
    <property type="match status" value="1"/>
</dbReference>
<dbReference type="NCBIfam" id="NF002033">
    <property type="entry name" value="PRK00861.1"/>
    <property type="match status" value="1"/>
</dbReference>
<keyword evidence="2" id="KW-0418">Kinase</keyword>
<keyword evidence="3" id="KW-1185">Reference proteome</keyword>
<dbReference type="InterPro" id="IPR016064">
    <property type="entry name" value="NAD/diacylglycerol_kinase_sf"/>
</dbReference>
<dbReference type="GO" id="GO:0008654">
    <property type="term" value="P:phospholipid biosynthetic process"/>
    <property type="evidence" value="ECO:0007669"/>
    <property type="project" value="InterPro"/>
</dbReference>
<dbReference type="Gene3D" id="2.60.200.40">
    <property type="match status" value="1"/>
</dbReference>
<dbReference type="InterPro" id="IPR045540">
    <property type="entry name" value="YegS/DAGK_C"/>
</dbReference>
<sequence length="330" mass="34701">MNRSACLIFNPVAGQGDPEQDLLQIRAILEPAIDLDIYFTSQEVGADELARAALDRGVDAIIASGGDGTLSVAATAVVGTNIPFGVISRGTANAFAAALAIPDTIEAACNVILQGATRTIDVAYCNGKPMVLLAGIGFEAETVELADREAKRRFGIMAYVLAGVQQLRNLQSFDVEIETEDKIIKTSASAVTVANAAPPTSVLAQGPAGILYNDGLLDLTIVAPANKAGAIAATFHLFQTASTGNAAERDDIGYLRAKQFKIKADPPQKVVLDGEMVGTTPVEIKCIPEGLTIFVPSVAEVEPVEKLEGLPNLIIEMKELAEEAENQIQE</sequence>
<dbReference type="Proteomes" id="UP001223520">
    <property type="component" value="Chromosome"/>
</dbReference>
<organism evidence="2 3">
    <name type="scientific">Halotia branconii CENA392</name>
    <dbReference type="NCBI Taxonomy" id="1539056"/>
    <lineage>
        <taxon>Bacteria</taxon>
        <taxon>Bacillati</taxon>
        <taxon>Cyanobacteriota</taxon>
        <taxon>Cyanophyceae</taxon>
        <taxon>Nostocales</taxon>
        <taxon>Nodulariaceae</taxon>
        <taxon>Halotia</taxon>
    </lineage>
</organism>
<dbReference type="Gene3D" id="3.40.50.10330">
    <property type="entry name" value="Probable inorganic polyphosphate/atp-NAD kinase, domain 1"/>
    <property type="match status" value="1"/>
</dbReference>
<dbReference type="InterPro" id="IPR005218">
    <property type="entry name" value="Diacylglycerol/lipid_kinase"/>
</dbReference>
<dbReference type="SMART" id="SM00046">
    <property type="entry name" value="DAGKc"/>
    <property type="match status" value="1"/>
</dbReference>
<proteinExistence type="predicted"/>
<dbReference type="PROSITE" id="PS50146">
    <property type="entry name" value="DAGK"/>
    <property type="match status" value="1"/>
</dbReference>
<keyword evidence="2" id="KW-0808">Transferase</keyword>
<name>A0AAJ6NR89_9CYAN</name>
<evidence type="ECO:0000313" key="3">
    <source>
        <dbReference type="Proteomes" id="UP001223520"/>
    </source>
</evidence>
<accession>A0AAJ6NR89</accession>
<evidence type="ECO:0000313" key="2">
    <source>
        <dbReference type="EMBL" id="WGV25258.1"/>
    </source>
</evidence>
<gene>
    <name evidence="2" type="ORF">QI031_26495</name>
</gene>
<dbReference type="GO" id="GO:0005829">
    <property type="term" value="C:cytosol"/>
    <property type="evidence" value="ECO:0007669"/>
    <property type="project" value="TreeGrafter"/>
</dbReference>
<protein>
    <submittedName>
        <fullName evidence="2">YegS/Rv2252/BmrU family lipid kinase</fullName>
    </submittedName>
</protein>
<evidence type="ECO:0000259" key="1">
    <source>
        <dbReference type="PROSITE" id="PS50146"/>
    </source>
</evidence>
<dbReference type="Pfam" id="PF19279">
    <property type="entry name" value="YegS_C"/>
    <property type="match status" value="1"/>
</dbReference>
<dbReference type="SUPFAM" id="SSF111331">
    <property type="entry name" value="NAD kinase/diacylglycerol kinase-like"/>
    <property type="match status" value="1"/>
</dbReference>
<dbReference type="InterPro" id="IPR001206">
    <property type="entry name" value="Diacylglycerol_kinase_cat_dom"/>
</dbReference>
<dbReference type="GO" id="GO:0005524">
    <property type="term" value="F:ATP binding"/>
    <property type="evidence" value="ECO:0007669"/>
    <property type="project" value="InterPro"/>
</dbReference>
<dbReference type="InterPro" id="IPR004363">
    <property type="entry name" value="Methylgl_synth"/>
</dbReference>